<reference evidence="1 2" key="1">
    <citation type="submission" date="2023-01" db="EMBL/GenBank/DDBJ databases">
        <title>Analysis of 21 Apiospora genomes using comparative genomics revels a genus with tremendous synthesis potential of carbohydrate active enzymes and secondary metabolites.</title>
        <authorList>
            <person name="Sorensen T."/>
        </authorList>
    </citation>
    <scope>NUCLEOTIDE SEQUENCE [LARGE SCALE GENOMIC DNA]</scope>
    <source>
        <strain evidence="1 2">CBS 83171</strain>
    </source>
</reference>
<keyword evidence="2" id="KW-1185">Reference proteome</keyword>
<proteinExistence type="predicted"/>
<sequence>MADNADQWQKPLARDVAEYSDAKLDEFLEKSKGRHGMYVIDVSEPENLPDSFINRLREAGNARTRLPVRRL</sequence>
<name>A0ABR1W0N3_9PEZI</name>
<evidence type="ECO:0000313" key="2">
    <source>
        <dbReference type="Proteomes" id="UP001446871"/>
    </source>
</evidence>
<protein>
    <submittedName>
        <fullName evidence="1">Uncharacterized protein</fullName>
    </submittedName>
</protein>
<comment type="caution">
    <text evidence="1">The sequence shown here is derived from an EMBL/GenBank/DDBJ whole genome shotgun (WGS) entry which is preliminary data.</text>
</comment>
<evidence type="ECO:0000313" key="1">
    <source>
        <dbReference type="EMBL" id="KAK8077066.1"/>
    </source>
</evidence>
<organism evidence="1 2">
    <name type="scientific">Apiospora saccharicola</name>
    <dbReference type="NCBI Taxonomy" id="335842"/>
    <lineage>
        <taxon>Eukaryota</taxon>
        <taxon>Fungi</taxon>
        <taxon>Dikarya</taxon>
        <taxon>Ascomycota</taxon>
        <taxon>Pezizomycotina</taxon>
        <taxon>Sordariomycetes</taxon>
        <taxon>Xylariomycetidae</taxon>
        <taxon>Amphisphaeriales</taxon>
        <taxon>Apiosporaceae</taxon>
        <taxon>Apiospora</taxon>
    </lineage>
</organism>
<dbReference type="Proteomes" id="UP001446871">
    <property type="component" value="Unassembled WGS sequence"/>
</dbReference>
<gene>
    <name evidence="1" type="ORF">PG996_003236</name>
</gene>
<dbReference type="EMBL" id="JAQQWM010000002">
    <property type="protein sequence ID" value="KAK8077066.1"/>
    <property type="molecule type" value="Genomic_DNA"/>
</dbReference>
<accession>A0ABR1W0N3</accession>